<accession>A0AC60QG10</accession>
<dbReference type="Proteomes" id="UP000805193">
    <property type="component" value="Unassembled WGS sequence"/>
</dbReference>
<name>A0AC60QG10_IXOPE</name>
<reference evidence="1 2" key="1">
    <citation type="journal article" date="2020" name="Cell">
        <title>Large-Scale Comparative Analyses of Tick Genomes Elucidate Their Genetic Diversity and Vector Capacities.</title>
        <authorList>
            <consortium name="Tick Genome and Microbiome Consortium (TIGMIC)"/>
            <person name="Jia N."/>
            <person name="Wang J."/>
            <person name="Shi W."/>
            <person name="Du L."/>
            <person name="Sun Y."/>
            <person name="Zhan W."/>
            <person name="Jiang J.F."/>
            <person name="Wang Q."/>
            <person name="Zhang B."/>
            <person name="Ji P."/>
            <person name="Bell-Sakyi L."/>
            <person name="Cui X.M."/>
            <person name="Yuan T.T."/>
            <person name="Jiang B.G."/>
            <person name="Yang W.F."/>
            <person name="Lam T.T."/>
            <person name="Chang Q.C."/>
            <person name="Ding S.J."/>
            <person name="Wang X.J."/>
            <person name="Zhu J.G."/>
            <person name="Ruan X.D."/>
            <person name="Zhao L."/>
            <person name="Wei J.T."/>
            <person name="Ye R.Z."/>
            <person name="Que T.C."/>
            <person name="Du C.H."/>
            <person name="Zhou Y.H."/>
            <person name="Cheng J.X."/>
            <person name="Dai P.F."/>
            <person name="Guo W.B."/>
            <person name="Han X.H."/>
            <person name="Huang E.J."/>
            <person name="Li L.F."/>
            <person name="Wei W."/>
            <person name="Gao Y.C."/>
            <person name="Liu J.Z."/>
            <person name="Shao H.Z."/>
            <person name="Wang X."/>
            <person name="Wang C.C."/>
            <person name="Yang T.C."/>
            <person name="Huo Q.B."/>
            <person name="Li W."/>
            <person name="Chen H.Y."/>
            <person name="Chen S.E."/>
            <person name="Zhou L.G."/>
            <person name="Ni X.B."/>
            <person name="Tian J.H."/>
            <person name="Sheng Y."/>
            <person name="Liu T."/>
            <person name="Pan Y.S."/>
            <person name="Xia L.Y."/>
            <person name="Li J."/>
            <person name="Zhao F."/>
            <person name="Cao W.C."/>
        </authorList>
    </citation>
    <scope>NUCLEOTIDE SEQUENCE [LARGE SCALE GENOMIC DNA]</scope>
    <source>
        <strain evidence="1">Iper-2018</strain>
    </source>
</reference>
<keyword evidence="2" id="KW-1185">Reference proteome</keyword>
<organism evidence="1 2">
    <name type="scientific">Ixodes persulcatus</name>
    <name type="common">Taiga tick</name>
    <dbReference type="NCBI Taxonomy" id="34615"/>
    <lineage>
        <taxon>Eukaryota</taxon>
        <taxon>Metazoa</taxon>
        <taxon>Ecdysozoa</taxon>
        <taxon>Arthropoda</taxon>
        <taxon>Chelicerata</taxon>
        <taxon>Arachnida</taxon>
        <taxon>Acari</taxon>
        <taxon>Parasitiformes</taxon>
        <taxon>Ixodida</taxon>
        <taxon>Ixodoidea</taxon>
        <taxon>Ixodidae</taxon>
        <taxon>Ixodinae</taxon>
        <taxon>Ixodes</taxon>
    </lineage>
</organism>
<comment type="caution">
    <text evidence="1">The sequence shown here is derived from an EMBL/GenBank/DDBJ whole genome shotgun (WGS) entry which is preliminary data.</text>
</comment>
<dbReference type="EMBL" id="JABSTQ010009164">
    <property type="protein sequence ID" value="KAG0432278.1"/>
    <property type="molecule type" value="Genomic_DNA"/>
</dbReference>
<evidence type="ECO:0000313" key="1">
    <source>
        <dbReference type="EMBL" id="KAG0432278.1"/>
    </source>
</evidence>
<proteinExistence type="predicted"/>
<evidence type="ECO:0000313" key="2">
    <source>
        <dbReference type="Proteomes" id="UP000805193"/>
    </source>
</evidence>
<gene>
    <name evidence="1" type="ORF">HPB47_021002</name>
</gene>
<protein>
    <submittedName>
        <fullName evidence="1">Uncharacterized protein</fullName>
    </submittedName>
</protein>
<sequence length="927" mass="103581">MPPAPPSTAATSLPSRRVEHGLAASFARRRFRFRSPAPFLDCFREERKQKQYDESWADIRRRHRDLNAANQPGQTPPPSPATSSTATSATKNSTGLDRARGRPGAGPHPLNPSRRTTSKPCFAPEVASLRSPRPDWVRCTVTSREELRSLASARSPAPVSRFGVVCCKLFDEAGPPSSQPPQGERGESGKNSLLAVTSPRFAVRGRHANFSGLILVSTPQEKPTYRCTPYRHKTEACTKRWQKGYRQDVCPHQTIRCPNCGLENPNDNHPFTLRCVGMRRAHLMGTPECPKRFQPRRRPPPGREVHQAVKTHLPTPKTPRTGPPSQTEAYRRANSEVPLYQPGQKTVHRQMEAWDTSKTVSFGVEVAHSQPSHTHSLRARPPSQIPQERIKTPPLTPLDPPGSPTANYSKLEQDILLIREGYKGTPPLELTGKSSCTPPQRIKPPTRRTSHSVEQPHHGTYAQRSHSLAVELQRPHTETSQPAAFSTKRRTPFPPTDVIALQEVETQVNLPGYKAYQGKENGKNPVLVHRNIPAGATKELDPSIPSETVDSHLQHQREVYRSMLKRWRKNKHNHQWGQICGQMRGNFGLKKTWLLLRHLLDPDQSKSKPKYRMTQLMQTFPGSDPDFLDQATEKYLPIGPQNSIPPYPGQQKTNMDSDITEAEVRLAISKLKPISAPGPDGITNRTLRNLDNSSIINITDYINTCLREARIPEHILASLNIGYHKLLQDKSPIRPNIHNKIIANPLPRNVPPYNLHSPIDAVTVLTTDLETAEEVAIALALTVITTPSLIITDSKTALQNFAAGRISQLELKILDRNPQTPVTLPLYLPRGQIRQGPSLHASMRLPHTTSSPIRSVRQPKTLILEQAHTWRQLQTGTFPNPATLTHIFPSIPDPKVQRALVERAQDVAATTAATRAALNKEYSIFRQ</sequence>